<evidence type="ECO:0000259" key="2">
    <source>
        <dbReference type="PROSITE" id="PS50975"/>
    </source>
</evidence>
<dbReference type="EMBL" id="VTOW01000001">
    <property type="protein sequence ID" value="NKE69778.1"/>
    <property type="molecule type" value="Genomic_DNA"/>
</dbReference>
<dbReference type="Gene3D" id="3.30.470.20">
    <property type="entry name" value="ATP-grasp fold, B domain"/>
    <property type="match status" value="1"/>
</dbReference>
<proteinExistence type="predicted"/>
<dbReference type="PROSITE" id="PS50975">
    <property type="entry name" value="ATP_GRASP"/>
    <property type="match status" value="1"/>
</dbReference>
<dbReference type="Proteomes" id="UP000534783">
    <property type="component" value="Unassembled WGS sequence"/>
</dbReference>
<sequence>MSPKPMPAVVLGEIGLVRCLGEWGVPCVVVACNKDHLAFASRYCIESVVAPSFDPDCRETLDLLLMIGRRLGKSVLFCNGEPDFLFVSKNRDLLSRYFLIDLPPEKQADLLVDKGLFYKMGAEYGFPIPRTWQPNDPGDLEKMISEIPFPCILKPMQQVFWKSAAFQKQYGVGIKAIQAKDAEALRTLYRDIWSHHPGVLIQEYIPGGDDQLYFFDTYFNARSEPLGYFIARRIRTYPIHCGISTLAVTVHDPAIAKAALRVLQSIEYRGAAHLDFKRDSRDGSPRLLEINPRFGLAIDLGARAGVNLPMRAYLAQLGRSLHFKEDYHAGIKWIDTKSDLKALQCYRETEEWTLSRWAQSFNGPKMFRIWSARDPGPALTATRRFLNRQVRRWIGGPPTKTS</sequence>
<dbReference type="AlphaFoldDB" id="A0A7X6DM63"/>
<name>A0A7X6DM63_9BACT</name>
<organism evidence="3 4">
    <name type="scientific">Candidatus Manganitrophus noduliformans</name>
    <dbReference type="NCBI Taxonomy" id="2606439"/>
    <lineage>
        <taxon>Bacteria</taxon>
        <taxon>Pseudomonadati</taxon>
        <taxon>Nitrospirota</taxon>
        <taxon>Nitrospiria</taxon>
        <taxon>Candidatus Troglogloeales</taxon>
        <taxon>Candidatus Manganitrophaceae</taxon>
        <taxon>Candidatus Manganitrophus</taxon>
    </lineage>
</organism>
<keyword evidence="4" id="KW-1185">Reference proteome</keyword>
<feature type="domain" description="ATP-grasp" evidence="2">
    <location>
        <begin position="118"/>
        <end position="319"/>
    </location>
</feature>
<protein>
    <recommendedName>
        <fullName evidence="2">ATP-grasp domain-containing protein</fullName>
    </recommendedName>
</protein>
<dbReference type="GO" id="GO:0005524">
    <property type="term" value="F:ATP binding"/>
    <property type="evidence" value="ECO:0007669"/>
    <property type="project" value="UniProtKB-UniRule"/>
</dbReference>
<dbReference type="InterPro" id="IPR013815">
    <property type="entry name" value="ATP_grasp_subdomain_1"/>
</dbReference>
<dbReference type="RefSeq" id="WP_168058062.1">
    <property type="nucleotide sequence ID" value="NZ_VTOW01000001.1"/>
</dbReference>
<gene>
    <name evidence="3" type="ORF">MNODULE_03335</name>
</gene>
<dbReference type="GO" id="GO:0046872">
    <property type="term" value="F:metal ion binding"/>
    <property type="evidence" value="ECO:0007669"/>
    <property type="project" value="InterPro"/>
</dbReference>
<evidence type="ECO:0000313" key="3">
    <source>
        <dbReference type="EMBL" id="NKE69778.1"/>
    </source>
</evidence>
<reference evidence="3 4" key="1">
    <citation type="journal article" date="2020" name="Nature">
        <title>Bacterial chemolithoautotrophy via manganese oxidation.</title>
        <authorList>
            <person name="Yu H."/>
            <person name="Leadbetter J.R."/>
        </authorList>
    </citation>
    <scope>NUCLEOTIDE SEQUENCE [LARGE SCALE GENOMIC DNA]</scope>
    <source>
        <strain evidence="3 4">Mn-1</strain>
    </source>
</reference>
<keyword evidence="1" id="KW-0067">ATP-binding</keyword>
<dbReference type="SUPFAM" id="SSF56059">
    <property type="entry name" value="Glutathione synthetase ATP-binding domain-like"/>
    <property type="match status" value="1"/>
</dbReference>
<dbReference type="InterPro" id="IPR011761">
    <property type="entry name" value="ATP-grasp"/>
</dbReference>
<keyword evidence="1" id="KW-0547">Nucleotide-binding</keyword>
<dbReference type="Gene3D" id="3.30.1490.20">
    <property type="entry name" value="ATP-grasp fold, A domain"/>
    <property type="match status" value="1"/>
</dbReference>
<comment type="caution">
    <text evidence="3">The sequence shown here is derived from an EMBL/GenBank/DDBJ whole genome shotgun (WGS) entry which is preliminary data.</text>
</comment>
<accession>A0A7X6DM63</accession>
<dbReference type="Pfam" id="PF15632">
    <property type="entry name" value="ATPgrasp_Ter"/>
    <property type="match status" value="1"/>
</dbReference>
<evidence type="ECO:0000256" key="1">
    <source>
        <dbReference type="PROSITE-ProRule" id="PRU00409"/>
    </source>
</evidence>
<evidence type="ECO:0000313" key="4">
    <source>
        <dbReference type="Proteomes" id="UP000534783"/>
    </source>
</evidence>